<dbReference type="PANTHER" id="PTHR33710:SF62">
    <property type="entry name" value="DUF4283 DOMAIN PROTEIN"/>
    <property type="match status" value="1"/>
</dbReference>
<feature type="compositionally biased region" description="Polar residues" evidence="1">
    <location>
        <begin position="1"/>
        <end position="18"/>
    </location>
</feature>
<feature type="region of interest" description="Disordered" evidence="1">
    <location>
        <begin position="1"/>
        <end position="93"/>
    </location>
</feature>
<name>A0A5A7PL66_STRAF</name>
<dbReference type="PANTHER" id="PTHR33710">
    <property type="entry name" value="BNAC02G09200D PROTEIN"/>
    <property type="match status" value="1"/>
</dbReference>
<protein>
    <submittedName>
        <fullName evidence="2">Uncharacterized protein</fullName>
    </submittedName>
</protein>
<evidence type="ECO:0000256" key="1">
    <source>
        <dbReference type="SAM" id="MobiDB-lite"/>
    </source>
</evidence>
<sequence>METTASLSLEISMTQSPEISDKGSNETNTASPCKRWKRKPIPKIEQANNPITTSKSTTSKRQLTNEEDISDQLSQDTQQQLKKQKTNDSGTVSRKLGLGDRWSAFDPEGKSGGLLLLWDENVHIFQIKKNSFCFQVEFWDESKDKTCWAIFLYASTNNNTRQEQWNFLLQEQVNWGDYWFAGGDWNDTTCPEEKKGGRPRSLNSFSSFNGFISLMGMHDLGIQGHKFTWANNRQDEGFVEEQLDRVFCSLGWLSLYSNPVVANIFLSSSDHGMLILNSNNEQQSKKKRFIFDQRWIQREGFEEVVKKAWSYFQMGTPMFCFQQKIKAVRMDLLKWSCNFRTENAKKIASLHKKLTELRWEGGLRDWKLWDDIQNQLN</sequence>
<gene>
    <name evidence="2" type="ORF">STAS_09522</name>
</gene>
<proteinExistence type="predicted"/>
<evidence type="ECO:0000313" key="3">
    <source>
        <dbReference type="Proteomes" id="UP000325081"/>
    </source>
</evidence>
<keyword evidence="3" id="KW-1185">Reference proteome</keyword>
<accession>A0A5A7PL66</accession>
<dbReference type="OrthoDB" id="1741802at2759"/>
<dbReference type="EMBL" id="BKCP01004738">
    <property type="protein sequence ID" value="GER33388.1"/>
    <property type="molecule type" value="Genomic_DNA"/>
</dbReference>
<dbReference type="InterPro" id="IPR036691">
    <property type="entry name" value="Endo/exonu/phosph_ase_sf"/>
</dbReference>
<dbReference type="Gene3D" id="3.60.10.10">
    <property type="entry name" value="Endonuclease/exonuclease/phosphatase"/>
    <property type="match status" value="1"/>
</dbReference>
<evidence type="ECO:0000313" key="2">
    <source>
        <dbReference type="EMBL" id="GER33388.1"/>
    </source>
</evidence>
<reference evidence="3" key="1">
    <citation type="journal article" date="2019" name="Curr. Biol.">
        <title>Genome Sequence of Striga asiatica Provides Insight into the Evolution of Plant Parasitism.</title>
        <authorList>
            <person name="Yoshida S."/>
            <person name="Kim S."/>
            <person name="Wafula E.K."/>
            <person name="Tanskanen J."/>
            <person name="Kim Y.M."/>
            <person name="Honaas L."/>
            <person name="Yang Z."/>
            <person name="Spallek T."/>
            <person name="Conn C.E."/>
            <person name="Ichihashi Y."/>
            <person name="Cheong K."/>
            <person name="Cui S."/>
            <person name="Der J.P."/>
            <person name="Gundlach H."/>
            <person name="Jiao Y."/>
            <person name="Hori C."/>
            <person name="Ishida J.K."/>
            <person name="Kasahara H."/>
            <person name="Kiba T."/>
            <person name="Kim M.S."/>
            <person name="Koo N."/>
            <person name="Laohavisit A."/>
            <person name="Lee Y.H."/>
            <person name="Lumba S."/>
            <person name="McCourt P."/>
            <person name="Mortimer J.C."/>
            <person name="Mutuku J.M."/>
            <person name="Nomura T."/>
            <person name="Sasaki-Sekimoto Y."/>
            <person name="Seto Y."/>
            <person name="Wang Y."/>
            <person name="Wakatake T."/>
            <person name="Sakakibara H."/>
            <person name="Demura T."/>
            <person name="Yamaguchi S."/>
            <person name="Yoneyama K."/>
            <person name="Manabe R.I."/>
            <person name="Nelson D.C."/>
            <person name="Schulman A.H."/>
            <person name="Timko M.P."/>
            <person name="dePamphilis C.W."/>
            <person name="Choi D."/>
            <person name="Shirasu K."/>
        </authorList>
    </citation>
    <scope>NUCLEOTIDE SEQUENCE [LARGE SCALE GENOMIC DNA]</scope>
    <source>
        <strain evidence="3">cv. UVA1</strain>
    </source>
</reference>
<feature type="compositionally biased region" description="Low complexity" evidence="1">
    <location>
        <begin position="71"/>
        <end position="81"/>
    </location>
</feature>
<feature type="compositionally biased region" description="Polar residues" evidence="1">
    <location>
        <begin position="46"/>
        <end position="62"/>
    </location>
</feature>
<organism evidence="2 3">
    <name type="scientific">Striga asiatica</name>
    <name type="common">Asiatic witchweed</name>
    <name type="synonym">Buchnera asiatica</name>
    <dbReference type="NCBI Taxonomy" id="4170"/>
    <lineage>
        <taxon>Eukaryota</taxon>
        <taxon>Viridiplantae</taxon>
        <taxon>Streptophyta</taxon>
        <taxon>Embryophyta</taxon>
        <taxon>Tracheophyta</taxon>
        <taxon>Spermatophyta</taxon>
        <taxon>Magnoliopsida</taxon>
        <taxon>eudicotyledons</taxon>
        <taxon>Gunneridae</taxon>
        <taxon>Pentapetalae</taxon>
        <taxon>asterids</taxon>
        <taxon>lamiids</taxon>
        <taxon>Lamiales</taxon>
        <taxon>Orobanchaceae</taxon>
        <taxon>Buchnereae</taxon>
        <taxon>Striga</taxon>
    </lineage>
</organism>
<dbReference type="AlphaFoldDB" id="A0A5A7PL66"/>
<comment type="caution">
    <text evidence="2">The sequence shown here is derived from an EMBL/GenBank/DDBJ whole genome shotgun (WGS) entry which is preliminary data.</text>
</comment>
<dbReference type="Proteomes" id="UP000325081">
    <property type="component" value="Unassembled WGS sequence"/>
</dbReference>
<dbReference type="SUPFAM" id="SSF56219">
    <property type="entry name" value="DNase I-like"/>
    <property type="match status" value="1"/>
</dbReference>